<accession>A0A553IFX9</accession>
<dbReference type="STRING" id="2512241.A0A553IFX9"/>
<dbReference type="Pfam" id="PF01636">
    <property type="entry name" value="APH"/>
    <property type="match status" value="1"/>
</dbReference>
<dbReference type="Proteomes" id="UP000319160">
    <property type="component" value="Unassembled WGS sequence"/>
</dbReference>
<comment type="caution">
    <text evidence="2">The sequence shown here is derived from an EMBL/GenBank/DDBJ whole genome shotgun (WGS) entry which is preliminary data.</text>
</comment>
<sequence length="359" mass="40297">MAKLGGLYYGPCLCSYLNLGDGSMITIRVFLPHDFKLATQTPNQSQRRAFKLTIPKPKMSMPVSQDDVCLIKKEFVGIPPPPNTHLPTSSELLNLCPAETPRGHAALPAESPVFWVKYGYAMFWNEVVAQDKAYHELRRLGSVVRAPGVFYAFRYRATIYIVMEYIPGKTSRKCIEEAKTEAEKEHVLDQVGLGVSELHRIPVASGSRPAAINGGLIRHALFDEQEAPRHYENAEQLENHLNEFLWRVRRTEKITYMSLEPMVFCQSDYWPDNFMIDDTGCVVVIDFSDVSILPSSFASCAAKRTGLGFENLGYDIFERVWFPKTEGVDNTQALLAACGRMPIGWAMLAKPILPLSASQ</sequence>
<dbReference type="Gene3D" id="3.90.1200.10">
    <property type="match status" value="1"/>
</dbReference>
<keyword evidence="3" id="KW-1185">Reference proteome</keyword>
<name>A0A553IFX9_9PEZI</name>
<dbReference type="PANTHER" id="PTHR21310">
    <property type="entry name" value="AMINOGLYCOSIDE PHOSPHOTRANSFERASE-RELATED-RELATED"/>
    <property type="match status" value="1"/>
</dbReference>
<dbReference type="PANTHER" id="PTHR21310:SF15">
    <property type="entry name" value="AMINOGLYCOSIDE PHOSPHOTRANSFERASE DOMAIN-CONTAINING PROTEIN"/>
    <property type="match status" value="1"/>
</dbReference>
<evidence type="ECO:0000313" key="3">
    <source>
        <dbReference type="Proteomes" id="UP000319160"/>
    </source>
</evidence>
<organism evidence="2 3">
    <name type="scientific">Xylaria flabelliformis</name>
    <dbReference type="NCBI Taxonomy" id="2512241"/>
    <lineage>
        <taxon>Eukaryota</taxon>
        <taxon>Fungi</taxon>
        <taxon>Dikarya</taxon>
        <taxon>Ascomycota</taxon>
        <taxon>Pezizomycotina</taxon>
        <taxon>Sordariomycetes</taxon>
        <taxon>Xylariomycetidae</taxon>
        <taxon>Xylariales</taxon>
        <taxon>Xylariaceae</taxon>
        <taxon>Xylaria</taxon>
    </lineage>
</organism>
<dbReference type="OrthoDB" id="3250044at2759"/>
<reference evidence="3" key="1">
    <citation type="submission" date="2019-06" db="EMBL/GenBank/DDBJ databases">
        <title>Draft genome sequence of the griseofulvin-producing fungus Xylaria cubensis strain G536.</title>
        <authorList>
            <person name="Mead M.E."/>
            <person name="Raja H.A."/>
            <person name="Steenwyk J.L."/>
            <person name="Knowles S.L."/>
            <person name="Oberlies N.H."/>
            <person name="Rokas A."/>
        </authorList>
    </citation>
    <scope>NUCLEOTIDE SEQUENCE [LARGE SCALE GENOMIC DNA]</scope>
    <source>
        <strain evidence="3">G536</strain>
    </source>
</reference>
<proteinExistence type="predicted"/>
<dbReference type="SUPFAM" id="SSF56112">
    <property type="entry name" value="Protein kinase-like (PK-like)"/>
    <property type="match status" value="1"/>
</dbReference>
<dbReference type="EMBL" id="VFLP01000001">
    <property type="protein sequence ID" value="TRX99104.1"/>
    <property type="molecule type" value="Genomic_DNA"/>
</dbReference>
<evidence type="ECO:0000313" key="2">
    <source>
        <dbReference type="EMBL" id="TRX99104.1"/>
    </source>
</evidence>
<dbReference type="InterPro" id="IPR002575">
    <property type="entry name" value="Aminoglycoside_PTrfase"/>
</dbReference>
<feature type="domain" description="Aminoglycoside phosphotransferase" evidence="1">
    <location>
        <begin position="129"/>
        <end position="292"/>
    </location>
</feature>
<evidence type="ECO:0000259" key="1">
    <source>
        <dbReference type="Pfam" id="PF01636"/>
    </source>
</evidence>
<dbReference type="AlphaFoldDB" id="A0A553IFX9"/>
<gene>
    <name evidence="2" type="ORF">FHL15_000446</name>
</gene>
<dbReference type="InterPro" id="IPR011009">
    <property type="entry name" value="Kinase-like_dom_sf"/>
</dbReference>
<protein>
    <recommendedName>
        <fullName evidence="1">Aminoglycoside phosphotransferase domain-containing protein</fullName>
    </recommendedName>
</protein>
<dbReference type="InterPro" id="IPR051678">
    <property type="entry name" value="AGP_Transferase"/>
</dbReference>